<dbReference type="EMBL" id="JAPFFM010000007">
    <property type="protein sequence ID" value="KAJ6758081.1"/>
    <property type="molecule type" value="Genomic_DNA"/>
</dbReference>
<sequence>MNHLLAPSPQSHPCHPRDPAQNALPILLIGWTALSKLTKDPIFNSIKEVFLKVSGDNPTVKSWLVKSVTVKQVPLTAILSPKFTPSSTVSAPILSSTPPSLLSPKFCTLPISSTMPVKRDLIG</sequence>
<gene>
    <name evidence="1" type="ORF">OIU74_027213</name>
</gene>
<dbReference type="Proteomes" id="UP001151752">
    <property type="component" value="Chromosome 13"/>
</dbReference>
<proteinExistence type="predicted"/>
<keyword evidence="2" id="KW-1185">Reference proteome</keyword>
<reference evidence="1" key="1">
    <citation type="submission" date="2022-11" db="EMBL/GenBank/DDBJ databases">
        <authorList>
            <person name="Hyden B.L."/>
            <person name="Feng K."/>
            <person name="Yates T."/>
            <person name="Jawdy S."/>
            <person name="Smart L.B."/>
            <person name="Muchero W."/>
        </authorList>
    </citation>
    <scope>NUCLEOTIDE SEQUENCE</scope>
    <source>
        <tissue evidence="1">Shoot tip</tissue>
    </source>
</reference>
<protein>
    <submittedName>
        <fullName evidence="1">Uncharacterized protein</fullName>
    </submittedName>
</protein>
<dbReference type="AlphaFoldDB" id="A0A9Q1A4X6"/>
<evidence type="ECO:0000313" key="1">
    <source>
        <dbReference type="EMBL" id="KAJ6758081.1"/>
    </source>
</evidence>
<accession>A0A9Q1A4X6</accession>
<evidence type="ECO:0000313" key="2">
    <source>
        <dbReference type="Proteomes" id="UP001151752"/>
    </source>
</evidence>
<comment type="caution">
    <text evidence="1">The sequence shown here is derived from an EMBL/GenBank/DDBJ whole genome shotgun (WGS) entry which is preliminary data.</text>
</comment>
<reference evidence="1" key="2">
    <citation type="journal article" date="2023" name="Int. J. Mol. Sci.">
        <title>De Novo Assembly and Annotation of 11 Diverse Shrub Willow (Salix) Genomes Reveals Novel Gene Organization in Sex-Linked Regions.</title>
        <authorList>
            <person name="Hyden B."/>
            <person name="Feng K."/>
            <person name="Yates T.B."/>
            <person name="Jawdy S."/>
            <person name="Cereghino C."/>
            <person name="Smart L.B."/>
            <person name="Muchero W."/>
        </authorList>
    </citation>
    <scope>NUCLEOTIDE SEQUENCE</scope>
    <source>
        <tissue evidence="1">Shoot tip</tissue>
    </source>
</reference>
<name>A0A9Q1A4X6_9ROSI</name>
<organism evidence="1 2">
    <name type="scientific">Salix koriyanagi</name>
    <dbReference type="NCBI Taxonomy" id="2511006"/>
    <lineage>
        <taxon>Eukaryota</taxon>
        <taxon>Viridiplantae</taxon>
        <taxon>Streptophyta</taxon>
        <taxon>Embryophyta</taxon>
        <taxon>Tracheophyta</taxon>
        <taxon>Spermatophyta</taxon>
        <taxon>Magnoliopsida</taxon>
        <taxon>eudicotyledons</taxon>
        <taxon>Gunneridae</taxon>
        <taxon>Pentapetalae</taxon>
        <taxon>rosids</taxon>
        <taxon>fabids</taxon>
        <taxon>Malpighiales</taxon>
        <taxon>Salicaceae</taxon>
        <taxon>Saliceae</taxon>
        <taxon>Salix</taxon>
    </lineage>
</organism>